<evidence type="ECO:0000256" key="3">
    <source>
        <dbReference type="SAM" id="MobiDB-lite"/>
    </source>
</evidence>
<dbReference type="InterPro" id="IPR000618">
    <property type="entry name" value="Insect_cuticle"/>
</dbReference>
<dbReference type="PROSITE" id="PS00233">
    <property type="entry name" value="CHIT_BIND_RR_1"/>
    <property type="match status" value="1"/>
</dbReference>
<dbReference type="InterPro" id="IPR051217">
    <property type="entry name" value="Insect_Cuticle_Struc_Prot"/>
</dbReference>
<dbReference type="PANTHER" id="PTHR12236">
    <property type="entry name" value="STRUCTURAL CONTITUENT OF CUTICLE"/>
    <property type="match status" value="1"/>
</dbReference>
<evidence type="ECO:0000256" key="1">
    <source>
        <dbReference type="ARBA" id="ARBA00022460"/>
    </source>
</evidence>
<sequence>MVSGMFVKLLVIFAVTAWSQAHIHKLYPEIPATHLYKAKVPVLVLVPPPKDNHHQGTYRYVKVKYPRDAYYPKEIPVTEDKEEEEEEEDHYQQPSKPPRYGFVRVDEKEESERPYYPKKKSEENDDYYDYPRYRFGYGVRDPKTGDYKSHHETRDGDVVKGFYTVLDPDGALRVVRYTADDKHGFRAVVDRKQHPSYPVKKPKNHPKAYFTPAYNYDKEQSDEYPVKIVKPSFERPKGFSLPDEYQDKEEANEDEEDDDSI</sequence>
<accession>A0A653BGN5</accession>
<evidence type="ECO:0000256" key="4">
    <source>
        <dbReference type="SAM" id="SignalP"/>
    </source>
</evidence>
<reference evidence="5 6" key="1">
    <citation type="submission" date="2019-01" db="EMBL/GenBank/DDBJ databases">
        <authorList>
            <person name="Sayadi A."/>
        </authorList>
    </citation>
    <scope>NUCLEOTIDE SEQUENCE [LARGE SCALE GENOMIC DNA]</scope>
</reference>
<feature type="region of interest" description="Disordered" evidence="3">
    <location>
        <begin position="233"/>
        <end position="261"/>
    </location>
</feature>
<feature type="signal peptide" evidence="4">
    <location>
        <begin position="1"/>
        <end position="21"/>
    </location>
</feature>
<keyword evidence="1 2" id="KW-0193">Cuticle</keyword>
<name>A0A653BGN5_CALMS</name>
<dbReference type="GO" id="GO:0042302">
    <property type="term" value="F:structural constituent of cuticle"/>
    <property type="evidence" value="ECO:0007669"/>
    <property type="project" value="UniProtKB-UniRule"/>
</dbReference>
<dbReference type="PROSITE" id="PS51155">
    <property type="entry name" value="CHIT_BIND_RR_2"/>
    <property type="match status" value="1"/>
</dbReference>
<dbReference type="InterPro" id="IPR031311">
    <property type="entry name" value="CHIT_BIND_RR_consensus"/>
</dbReference>
<keyword evidence="6" id="KW-1185">Reference proteome</keyword>
<evidence type="ECO:0008006" key="7">
    <source>
        <dbReference type="Google" id="ProtNLM"/>
    </source>
</evidence>
<evidence type="ECO:0000313" key="6">
    <source>
        <dbReference type="Proteomes" id="UP000410492"/>
    </source>
</evidence>
<gene>
    <name evidence="5" type="ORF">CALMAC_LOCUS835</name>
</gene>
<dbReference type="PRINTS" id="PR00947">
    <property type="entry name" value="CUTICLE"/>
</dbReference>
<organism evidence="5 6">
    <name type="scientific">Callosobruchus maculatus</name>
    <name type="common">Southern cowpea weevil</name>
    <name type="synonym">Pulse bruchid</name>
    <dbReference type="NCBI Taxonomy" id="64391"/>
    <lineage>
        <taxon>Eukaryota</taxon>
        <taxon>Metazoa</taxon>
        <taxon>Ecdysozoa</taxon>
        <taxon>Arthropoda</taxon>
        <taxon>Hexapoda</taxon>
        <taxon>Insecta</taxon>
        <taxon>Pterygota</taxon>
        <taxon>Neoptera</taxon>
        <taxon>Endopterygota</taxon>
        <taxon>Coleoptera</taxon>
        <taxon>Polyphaga</taxon>
        <taxon>Cucujiformia</taxon>
        <taxon>Chrysomeloidea</taxon>
        <taxon>Chrysomelidae</taxon>
        <taxon>Bruchinae</taxon>
        <taxon>Bruchini</taxon>
        <taxon>Callosobruchus</taxon>
    </lineage>
</organism>
<dbReference type="GO" id="GO:0031012">
    <property type="term" value="C:extracellular matrix"/>
    <property type="evidence" value="ECO:0007669"/>
    <property type="project" value="TreeGrafter"/>
</dbReference>
<evidence type="ECO:0000313" key="5">
    <source>
        <dbReference type="EMBL" id="VEN34742.1"/>
    </source>
</evidence>
<evidence type="ECO:0000256" key="2">
    <source>
        <dbReference type="PROSITE-ProRule" id="PRU00497"/>
    </source>
</evidence>
<protein>
    <recommendedName>
        <fullName evidence="7">Cuticle protein</fullName>
    </recommendedName>
</protein>
<feature type="chain" id="PRO_5025034131" description="Cuticle protein" evidence="4">
    <location>
        <begin position="22"/>
        <end position="261"/>
    </location>
</feature>
<keyword evidence="4" id="KW-0732">Signal</keyword>
<dbReference type="AlphaFoldDB" id="A0A653BGN5"/>
<dbReference type="PANTHER" id="PTHR12236:SF95">
    <property type="entry name" value="CUTICULAR PROTEIN 76BD, ISOFORM C-RELATED"/>
    <property type="match status" value="1"/>
</dbReference>
<dbReference type="GO" id="GO:0005615">
    <property type="term" value="C:extracellular space"/>
    <property type="evidence" value="ECO:0007669"/>
    <property type="project" value="TreeGrafter"/>
</dbReference>
<dbReference type="Proteomes" id="UP000410492">
    <property type="component" value="Unassembled WGS sequence"/>
</dbReference>
<feature type="compositionally biased region" description="Basic and acidic residues" evidence="3">
    <location>
        <begin position="104"/>
        <end position="122"/>
    </location>
</feature>
<proteinExistence type="predicted"/>
<dbReference type="Pfam" id="PF00379">
    <property type="entry name" value="Chitin_bind_4"/>
    <property type="match status" value="1"/>
</dbReference>
<dbReference type="EMBL" id="CAACVG010000948">
    <property type="protein sequence ID" value="VEN34742.1"/>
    <property type="molecule type" value="Genomic_DNA"/>
</dbReference>
<feature type="region of interest" description="Disordered" evidence="3">
    <location>
        <begin position="78"/>
        <end position="124"/>
    </location>
</feature>
<dbReference type="OrthoDB" id="6720673at2759"/>
<feature type="compositionally biased region" description="Acidic residues" evidence="3">
    <location>
        <begin position="80"/>
        <end position="89"/>
    </location>
</feature>
<feature type="compositionally biased region" description="Acidic residues" evidence="3">
    <location>
        <begin position="244"/>
        <end position="261"/>
    </location>
</feature>